<dbReference type="InParanoid" id="A0A6P7G583"/>
<sequence>MESAEITTRIYEFTNEGDHLEEIVQEVEMEQASGLEINETLKTDEEEKSELLVTYGTIMRNYENVLKTIKEIENLHKTFTRPPSKSLLKKITISSLRFRKFSVLFITITGLMCILTFLIFEDRERSFPFIVIKNLFGDTIILKGVLCCFIFPHSWCFGSTPMILSNYYTWHFEYSLKMLKEQMEIRRVNKTGHVHTLDTLDCSMCQSIIQNDLKYFLKQYTRINSAIVFYIDIVKWRFLAIATAGAYFMATSLFYILPPEEQHVPASGAEESRRVAEGVGVTLTVELLSSATNVSVASSRALLTV</sequence>
<feature type="transmembrane region" description="Helical" evidence="1">
    <location>
        <begin position="101"/>
        <end position="120"/>
    </location>
</feature>
<organism evidence="2">
    <name type="scientific">Diabrotica virgifera virgifera</name>
    <name type="common">western corn rootworm</name>
    <dbReference type="NCBI Taxonomy" id="50390"/>
    <lineage>
        <taxon>Eukaryota</taxon>
        <taxon>Metazoa</taxon>
        <taxon>Ecdysozoa</taxon>
        <taxon>Arthropoda</taxon>
        <taxon>Hexapoda</taxon>
        <taxon>Insecta</taxon>
        <taxon>Pterygota</taxon>
        <taxon>Neoptera</taxon>
        <taxon>Endopterygota</taxon>
        <taxon>Coleoptera</taxon>
        <taxon>Polyphaga</taxon>
        <taxon>Cucujiformia</taxon>
        <taxon>Chrysomeloidea</taxon>
        <taxon>Chrysomelidae</taxon>
        <taxon>Galerucinae</taxon>
        <taxon>Diabroticina</taxon>
        <taxon>Diabroticites</taxon>
        <taxon>Diabrotica</taxon>
    </lineage>
</organism>
<accession>A0A6P7G583</accession>
<protein>
    <submittedName>
        <fullName evidence="2">Uncharacterized protein LOC114334280</fullName>
    </submittedName>
</protein>
<reference evidence="2" key="1">
    <citation type="submission" date="2025-08" db="UniProtKB">
        <authorList>
            <consortium name="RefSeq"/>
        </authorList>
    </citation>
    <scope>IDENTIFICATION</scope>
    <source>
        <tissue evidence="2">Whole insect</tissue>
    </source>
</reference>
<keyword evidence="1" id="KW-0472">Membrane</keyword>
<name>A0A6P7G583_DIAVI</name>
<dbReference type="RefSeq" id="XP_028140123.1">
    <property type="nucleotide sequence ID" value="XM_028284322.1"/>
</dbReference>
<proteinExistence type="predicted"/>
<keyword evidence="1" id="KW-0812">Transmembrane</keyword>
<feature type="transmembrane region" description="Helical" evidence="1">
    <location>
        <begin position="238"/>
        <end position="257"/>
    </location>
</feature>
<evidence type="ECO:0000256" key="1">
    <source>
        <dbReference type="SAM" id="Phobius"/>
    </source>
</evidence>
<feature type="transmembrane region" description="Helical" evidence="1">
    <location>
        <begin position="140"/>
        <end position="158"/>
    </location>
</feature>
<keyword evidence="1" id="KW-1133">Transmembrane helix</keyword>
<gene>
    <name evidence="2" type="primary">LOC114334280</name>
</gene>
<evidence type="ECO:0000313" key="2">
    <source>
        <dbReference type="RefSeq" id="XP_028140123.1"/>
    </source>
</evidence>
<dbReference type="AlphaFoldDB" id="A0A6P7G583"/>